<sequence length="243" mass="26040">MPVEICVNSLNPDYVYRSVAAAYEGGASRIELCGDMSVGGTTPAMAHLEAARKAFQDRCGLLCMIRPRGGDFSFGTEEVELMEQQISDAALAGADGVVIGALQLPGNTINRDVLGQLVDTAKTRNLSVTFHRALDATPNMFESLDVLIQYGVDRILSSGTAWGSADGAFEGVRMLEQLMLRAKNRLELVIGGGVGPENISKILQQLSVEDHSTSVHAYSSVLEEGEVSVERVRSLCAAVESYQ</sequence>
<dbReference type="STRING" id="1137799.GZ78_16650"/>
<gene>
    <name evidence="2" type="primary">cutC</name>
    <name evidence="3" type="ORF">GZ78_16650</name>
</gene>
<reference evidence="3 4" key="1">
    <citation type="submission" date="2014-06" db="EMBL/GenBank/DDBJ databases">
        <title>Whole Genome Sequences of Three Symbiotic Endozoicomonas Bacteria.</title>
        <authorList>
            <person name="Neave M.J."/>
            <person name="Apprill A."/>
            <person name="Voolstra C.R."/>
        </authorList>
    </citation>
    <scope>NUCLEOTIDE SEQUENCE [LARGE SCALE GENOMIC DNA]</scope>
    <source>
        <strain evidence="3 4">DSM 25634</strain>
    </source>
</reference>
<evidence type="ECO:0000313" key="4">
    <source>
        <dbReference type="Proteomes" id="UP000028073"/>
    </source>
</evidence>
<dbReference type="Pfam" id="PF03932">
    <property type="entry name" value="CutC"/>
    <property type="match status" value="1"/>
</dbReference>
<comment type="subcellular location">
    <subcellularLocation>
        <location evidence="2">Cytoplasm</location>
    </subcellularLocation>
</comment>
<organism evidence="3 4">
    <name type="scientific">Endozoicomonas numazuensis</name>
    <dbReference type="NCBI Taxonomy" id="1137799"/>
    <lineage>
        <taxon>Bacteria</taxon>
        <taxon>Pseudomonadati</taxon>
        <taxon>Pseudomonadota</taxon>
        <taxon>Gammaproteobacteria</taxon>
        <taxon>Oceanospirillales</taxon>
        <taxon>Endozoicomonadaceae</taxon>
        <taxon>Endozoicomonas</taxon>
    </lineage>
</organism>
<comment type="similarity">
    <text evidence="1 2">Belongs to the CutC family.</text>
</comment>
<dbReference type="InterPro" id="IPR036822">
    <property type="entry name" value="CutC-like_dom_sf"/>
</dbReference>
<name>A0A081NG46_9GAMM</name>
<dbReference type="GO" id="GO:0005507">
    <property type="term" value="F:copper ion binding"/>
    <property type="evidence" value="ECO:0007669"/>
    <property type="project" value="TreeGrafter"/>
</dbReference>
<protein>
    <recommendedName>
        <fullName evidence="2">PF03932 family protein CutC</fullName>
    </recommendedName>
</protein>
<dbReference type="AlphaFoldDB" id="A0A081NG46"/>
<dbReference type="InterPro" id="IPR005627">
    <property type="entry name" value="CutC-like"/>
</dbReference>
<comment type="caution">
    <text evidence="3">The sequence shown here is derived from an EMBL/GenBank/DDBJ whole genome shotgun (WGS) entry which is preliminary data.</text>
</comment>
<dbReference type="Proteomes" id="UP000028073">
    <property type="component" value="Unassembled WGS sequence"/>
</dbReference>
<evidence type="ECO:0000256" key="2">
    <source>
        <dbReference type="HAMAP-Rule" id="MF_00795"/>
    </source>
</evidence>
<evidence type="ECO:0000313" key="3">
    <source>
        <dbReference type="EMBL" id="KEQ17419.1"/>
    </source>
</evidence>
<proteinExistence type="inferred from homology"/>
<dbReference type="eggNOG" id="COG3142">
    <property type="taxonomic scope" value="Bacteria"/>
</dbReference>
<dbReference type="HAMAP" id="MF_00795">
    <property type="entry name" value="CutC"/>
    <property type="match status" value="1"/>
</dbReference>
<dbReference type="SUPFAM" id="SSF110395">
    <property type="entry name" value="CutC-like"/>
    <property type="match status" value="1"/>
</dbReference>
<dbReference type="GO" id="GO:0005737">
    <property type="term" value="C:cytoplasm"/>
    <property type="evidence" value="ECO:0007669"/>
    <property type="project" value="UniProtKB-SubCell"/>
</dbReference>
<comment type="caution">
    <text evidence="2">Once thought to be involved in copper homeostasis, experiments in E.coli have shown this is not the case.</text>
</comment>
<keyword evidence="2" id="KW-0963">Cytoplasm</keyword>
<dbReference type="EMBL" id="JOKH01000003">
    <property type="protein sequence ID" value="KEQ17419.1"/>
    <property type="molecule type" value="Genomic_DNA"/>
</dbReference>
<dbReference type="PANTHER" id="PTHR12598:SF0">
    <property type="entry name" value="COPPER HOMEOSTASIS PROTEIN CUTC HOMOLOG"/>
    <property type="match status" value="1"/>
</dbReference>
<dbReference type="PANTHER" id="PTHR12598">
    <property type="entry name" value="COPPER HOMEOSTASIS PROTEIN CUTC"/>
    <property type="match status" value="1"/>
</dbReference>
<accession>A0A081NG46</accession>
<evidence type="ECO:0000256" key="1">
    <source>
        <dbReference type="ARBA" id="ARBA00007768"/>
    </source>
</evidence>
<dbReference type="Gene3D" id="3.20.20.380">
    <property type="entry name" value="Copper homeostasis (CutC) domain"/>
    <property type="match status" value="1"/>
</dbReference>
<keyword evidence="4" id="KW-1185">Reference proteome</keyword>